<reference evidence="2 3" key="1">
    <citation type="submission" date="2020-04" db="EMBL/GenBank/DDBJ databases">
        <title>MicrobeNet Type strains.</title>
        <authorList>
            <person name="Nicholson A.C."/>
        </authorList>
    </citation>
    <scope>NUCLEOTIDE SEQUENCE [LARGE SCALE GENOMIC DNA]</scope>
    <source>
        <strain evidence="2 3">DSM 44956</strain>
    </source>
</reference>
<accession>A0A7X6L2X7</accession>
<sequence>MIILRRLTQLSAVATCSVALAFAGPGAAFAAPDATIPAFSDLSAPIAAPGDLFGAYQTALDALRALGIQPFAYPSASAFCLDNTTAGLAPAVAGAIPGPWPKNTVQLPGLDLSAVKAGQAMFTFVPYGLGPDGANTAGMQVAWLNLSNGRSGTAAMGPLADIARAMIPAAVPADQRPVAEQAIRDFLFAALPMGGVRAVPVDTGKGTVLAAVFGTVQNGAKSCFFLPTVGITAVP</sequence>
<feature type="chain" id="PRO_5031547877" evidence="1">
    <location>
        <begin position="31"/>
        <end position="235"/>
    </location>
</feature>
<keyword evidence="1" id="KW-0732">Signal</keyword>
<organism evidence="2 3">
    <name type="scientific">Nocardia gamkensis</name>
    <dbReference type="NCBI Taxonomy" id="352869"/>
    <lineage>
        <taxon>Bacteria</taxon>
        <taxon>Bacillati</taxon>
        <taxon>Actinomycetota</taxon>
        <taxon>Actinomycetes</taxon>
        <taxon>Mycobacteriales</taxon>
        <taxon>Nocardiaceae</taxon>
        <taxon>Nocardia</taxon>
    </lineage>
</organism>
<dbReference type="Proteomes" id="UP000540698">
    <property type="component" value="Unassembled WGS sequence"/>
</dbReference>
<gene>
    <name evidence="2" type="ORF">HGB38_11000</name>
</gene>
<comment type="caution">
    <text evidence="2">The sequence shown here is derived from an EMBL/GenBank/DDBJ whole genome shotgun (WGS) entry which is preliminary data.</text>
</comment>
<dbReference type="AlphaFoldDB" id="A0A7X6L2X7"/>
<feature type="signal peptide" evidence="1">
    <location>
        <begin position="1"/>
        <end position="30"/>
    </location>
</feature>
<protein>
    <submittedName>
        <fullName evidence="2">Uncharacterized protein</fullName>
    </submittedName>
</protein>
<proteinExistence type="predicted"/>
<dbReference type="EMBL" id="JAAXOS010000005">
    <property type="protein sequence ID" value="NKY26747.1"/>
    <property type="molecule type" value="Genomic_DNA"/>
</dbReference>
<evidence type="ECO:0000256" key="1">
    <source>
        <dbReference type="SAM" id="SignalP"/>
    </source>
</evidence>
<evidence type="ECO:0000313" key="3">
    <source>
        <dbReference type="Proteomes" id="UP000540698"/>
    </source>
</evidence>
<name>A0A7X6L2X7_9NOCA</name>
<keyword evidence="3" id="KW-1185">Reference proteome</keyword>
<dbReference type="RefSeq" id="WP_062977542.1">
    <property type="nucleotide sequence ID" value="NZ_JAAXOS010000005.1"/>
</dbReference>
<evidence type="ECO:0000313" key="2">
    <source>
        <dbReference type="EMBL" id="NKY26747.1"/>
    </source>
</evidence>